<sequence length="70" mass="7999">MLRAAEERRALTSIKVGATSPRMSHILFADDTMIFCKESVTKSKYTVRILADYDRALGQKLNMRKCSLNF</sequence>
<dbReference type="Proteomes" id="UP001454036">
    <property type="component" value="Unassembled WGS sequence"/>
</dbReference>
<dbReference type="AlphaFoldDB" id="A0AAV3PCA4"/>
<name>A0AAV3PCA4_LITER</name>
<accession>A0AAV3PCA4</accession>
<dbReference type="EMBL" id="BAABME010016835">
    <property type="protein sequence ID" value="GAA0147642.1"/>
    <property type="molecule type" value="Genomic_DNA"/>
</dbReference>
<reference evidence="1 2" key="1">
    <citation type="submission" date="2024-01" db="EMBL/GenBank/DDBJ databases">
        <title>The complete chloroplast genome sequence of Lithospermum erythrorhizon: insights into the phylogenetic relationship among Boraginaceae species and the maternal lineages of purple gromwells.</title>
        <authorList>
            <person name="Okada T."/>
            <person name="Watanabe K."/>
        </authorList>
    </citation>
    <scope>NUCLEOTIDE SEQUENCE [LARGE SCALE GENOMIC DNA]</scope>
</reference>
<evidence type="ECO:0000313" key="1">
    <source>
        <dbReference type="EMBL" id="GAA0147642.1"/>
    </source>
</evidence>
<evidence type="ECO:0000313" key="2">
    <source>
        <dbReference type="Proteomes" id="UP001454036"/>
    </source>
</evidence>
<protein>
    <recommendedName>
        <fullName evidence="3">Reverse transcriptase</fullName>
    </recommendedName>
</protein>
<organism evidence="1 2">
    <name type="scientific">Lithospermum erythrorhizon</name>
    <name type="common">Purple gromwell</name>
    <name type="synonym">Lithospermum officinale var. erythrorhizon</name>
    <dbReference type="NCBI Taxonomy" id="34254"/>
    <lineage>
        <taxon>Eukaryota</taxon>
        <taxon>Viridiplantae</taxon>
        <taxon>Streptophyta</taxon>
        <taxon>Embryophyta</taxon>
        <taxon>Tracheophyta</taxon>
        <taxon>Spermatophyta</taxon>
        <taxon>Magnoliopsida</taxon>
        <taxon>eudicotyledons</taxon>
        <taxon>Gunneridae</taxon>
        <taxon>Pentapetalae</taxon>
        <taxon>asterids</taxon>
        <taxon>lamiids</taxon>
        <taxon>Boraginales</taxon>
        <taxon>Boraginaceae</taxon>
        <taxon>Boraginoideae</taxon>
        <taxon>Lithospermeae</taxon>
        <taxon>Lithospermum</taxon>
    </lineage>
</organism>
<keyword evidence="2" id="KW-1185">Reference proteome</keyword>
<proteinExistence type="predicted"/>
<evidence type="ECO:0008006" key="3">
    <source>
        <dbReference type="Google" id="ProtNLM"/>
    </source>
</evidence>
<comment type="caution">
    <text evidence="1">The sequence shown here is derived from an EMBL/GenBank/DDBJ whole genome shotgun (WGS) entry which is preliminary data.</text>
</comment>
<gene>
    <name evidence="1" type="ORF">LIER_36555</name>
</gene>